<dbReference type="GO" id="GO:0005634">
    <property type="term" value="C:nucleus"/>
    <property type="evidence" value="ECO:0007669"/>
    <property type="project" value="TreeGrafter"/>
</dbReference>
<evidence type="ECO:0000256" key="3">
    <source>
        <dbReference type="ARBA" id="ARBA00022777"/>
    </source>
</evidence>
<evidence type="ECO:0000259" key="6">
    <source>
        <dbReference type="PROSITE" id="PS50011"/>
    </source>
</evidence>
<dbReference type="GO" id="GO:0005524">
    <property type="term" value="F:ATP binding"/>
    <property type="evidence" value="ECO:0007669"/>
    <property type="project" value="UniProtKB-UniRule"/>
</dbReference>
<feature type="domain" description="Protein kinase" evidence="6">
    <location>
        <begin position="260"/>
        <end position="355"/>
    </location>
</feature>
<dbReference type="InterPro" id="IPR017441">
    <property type="entry name" value="Protein_kinase_ATP_BS"/>
</dbReference>
<dbReference type="Pfam" id="PF00069">
    <property type="entry name" value="Pkinase"/>
    <property type="match status" value="2"/>
</dbReference>
<dbReference type="PROSITE" id="PS00107">
    <property type="entry name" value="PROTEIN_KINASE_ATP"/>
    <property type="match status" value="1"/>
</dbReference>
<dbReference type="SUPFAM" id="SSF56112">
    <property type="entry name" value="Protein kinase-like (PK-like)"/>
    <property type="match status" value="2"/>
</dbReference>
<dbReference type="Gene3D" id="3.30.200.20">
    <property type="entry name" value="Phosphorylase Kinase, domain 1"/>
    <property type="match status" value="1"/>
</dbReference>
<reference evidence="8" key="1">
    <citation type="submission" date="2022-11" db="UniProtKB">
        <authorList>
            <consortium name="WormBaseParasite"/>
        </authorList>
    </citation>
    <scope>IDENTIFICATION</scope>
</reference>
<dbReference type="GO" id="GO:0004694">
    <property type="term" value="F:eukaryotic translation initiation factor 2alpha kinase activity"/>
    <property type="evidence" value="ECO:0007669"/>
    <property type="project" value="TreeGrafter"/>
</dbReference>
<protein>
    <submittedName>
        <fullName evidence="8">Protein kinase domain-containing protein</fullName>
    </submittedName>
</protein>
<dbReference type="InterPro" id="IPR011009">
    <property type="entry name" value="Kinase-like_dom_sf"/>
</dbReference>
<evidence type="ECO:0000313" key="7">
    <source>
        <dbReference type="Proteomes" id="UP000887565"/>
    </source>
</evidence>
<accession>A0A915JC39</accession>
<keyword evidence="4 5" id="KW-0067">ATP-binding</keyword>
<dbReference type="Proteomes" id="UP000887565">
    <property type="component" value="Unplaced"/>
</dbReference>
<dbReference type="PROSITE" id="PS50011">
    <property type="entry name" value="PROTEIN_KINASE_DOM"/>
    <property type="match status" value="2"/>
</dbReference>
<dbReference type="PANTHER" id="PTHR11042">
    <property type="entry name" value="EUKARYOTIC TRANSLATION INITIATION FACTOR 2-ALPHA KINASE EIF2-ALPHA KINASE -RELATED"/>
    <property type="match status" value="1"/>
</dbReference>
<evidence type="ECO:0000256" key="4">
    <source>
        <dbReference type="ARBA" id="ARBA00022840"/>
    </source>
</evidence>
<feature type="binding site" evidence="5">
    <location>
        <position position="289"/>
    </location>
    <ligand>
        <name>ATP</name>
        <dbReference type="ChEBI" id="CHEBI:30616"/>
    </ligand>
</feature>
<sequence length="355" mass="40918">MIQAFDKEFQSLVKLDHPNLVSYISLFVRQNQESCSFYIIKSAQINVLPLNVIYERHIAVCMAYVKRSSRDILSALEYLHSKGVLHKEIDLDCIFDCGAKFLLSDFSVRKRMKGLCHFFKNDCKFGADYDEKVSSSRNFYGMGKISQKLDVFLLGVSLTALASGQSIEDNDVFKIPNTLPSSFKNFIRKMVAFNEENRWTASQLLKHSFLRNQAELDADYMRPDQIENIENEEGELQTMETNAFLSLPLNLQSNRLENEFDILKFLGRGGFGDVVKVRNKLDNGIYAIKRIVLQPNNKTEIRKITREVKLLSRLNHENVVRYYNSWIERASTKASNYVTSQKKSSSADKQNKKVK</sequence>
<dbReference type="GO" id="GO:0005737">
    <property type="term" value="C:cytoplasm"/>
    <property type="evidence" value="ECO:0007669"/>
    <property type="project" value="TreeGrafter"/>
</dbReference>
<keyword evidence="1" id="KW-0808">Transferase</keyword>
<proteinExistence type="predicted"/>
<dbReference type="Gene3D" id="1.10.510.10">
    <property type="entry name" value="Transferase(Phosphotransferase) domain 1"/>
    <property type="match status" value="1"/>
</dbReference>
<feature type="domain" description="Protein kinase" evidence="6">
    <location>
        <begin position="1"/>
        <end position="210"/>
    </location>
</feature>
<dbReference type="AlphaFoldDB" id="A0A915JC39"/>
<dbReference type="InterPro" id="IPR050339">
    <property type="entry name" value="CC_SR_Kinase"/>
</dbReference>
<evidence type="ECO:0000256" key="1">
    <source>
        <dbReference type="ARBA" id="ARBA00022679"/>
    </source>
</evidence>
<dbReference type="SMART" id="SM00220">
    <property type="entry name" value="S_TKc"/>
    <property type="match status" value="1"/>
</dbReference>
<keyword evidence="2 5" id="KW-0547">Nucleotide-binding</keyword>
<evidence type="ECO:0000256" key="5">
    <source>
        <dbReference type="PROSITE-ProRule" id="PRU10141"/>
    </source>
</evidence>
<dbReference type="InterPro" id="IPR000719">
    <property type="entry name" value="Prot_kinase_dom"/>
</dbReference>
<keyword evidence="7" id="KW-1185">Reference proteome</keyword>
<evidence type="ECO:0000256" key="2">
    <source>
        <dbReference type="ARBA" id="ARBA00022741"/>
    </source>
</evidence>
<name>A0A915JC39_ROMCU</name>
<keyword evidence="3" id="KW-0418">Kinase</keyword>
<organism evidence="7 8">
    <name type="scientific">Romanomermis culicivorax</name>
    <name type="common">Nematode worm</name>
    <dbReference type="NCBI Taxonomy" id="13658"/>
    <lineage>
        <taxon>Eukaryota</taxon>
        <taxon>Metazoa</taxon>
        <taxon>Ecdysozoa</taxon>
        <taxon>Nematoda</taxon>
        <taxon>Enoplea</taxon>
        <taxon>Dorylaimia</taxon>
        <taxon>Mermithida</taxon>
        <taxon>Mermithoidea</taxon>
        <taxon>Mermithidae</taxon>
        <taxon>Romanomermis</taxon>
    </lineage>
</organism>
<dbReference type="PANTHER" id="PTHR11042:SF136">
    <property type="entry name" value="EIF-2-ALPHA KINASE GCN2"/>
    <property type="match status" value="1"/>
</dbReference>
<dbReference type="WBParaSite" id="nRc.2.0.1.t24068-RA">
    <property type="protein sequence ID" value="nRc.2.0.1.t24068-RA"/>
    <property type="gene ID" value="nRc.2.0.1.g24068"/>
</dbReference>
<evidence type="ECO:0000313" key="8">
    <source>
        <dbReference type="WBParaSite" id="nRc.2.0.1.t24068-RA"/>
    </source>
</evidence>